<dbReference type="PANTHER" id="PTHR43649">
    <property type="entry name" value="ARABINOSE-BINDING PROTEIN-RELATED"/>
    <property type="match status" value="1"/>
</dbReference>
<dbReference type="Proteomes" id="UP000008457">
    <property type="component" value="Chromosome"/>
</dbReference>
<feature type="compositionally biased region" description="Low complexity" evidence="2">
    <location>
        <begin position="28"/>
        <end position="39"/>
    </location>
</feature>
<dbReference type="InterPro" id="IPR050490">
    <property type="entry name" value="Bact_solute-bd_prot1"/>
</dbReference>
<evidence type="ECO:0000256" key="1">
    <source>
        <dbReference type="ARBA" id="ARBA00022729"/>
    </source>
</evidence>
<dbReference type="Gene3D" id="3.40.190.10">
    <property type="entry name" value="Periplasmic binding protein-like II"/>
    <property type="match status" value="2"/>
</dbReference>
<reference evidence="4 5" key="2">
    <citation type="journal article" date="2011" name="Stand. Genomic Sci.">
        <title>Complete genome sequence of Mahella australiensis type strain (50-1 BON).</title>
        <authorList>
            <person name="Sikorski J."/>
            <person name="Teshima H."/>
            <person name="Nolan M."/>
            <person name="Lucas S."/>
            <person name="Hammon N."/>
            <person name="Deshpande S."/>
            <person name="Cheng J.F."/>
            <person name="Pitluck S."/>
            <person name="Liolios K."/>
            <person name="Pagani I."/>
            <person name="Ivanova N."/>
            <person name="Huntemann M."/>
            <person name="Mavromatis K."/>
            <person name="Ovchinikova G."/>
            <person name="Pati A."/>
            <person name="Tapia R."/>
            <person name="Han C."/>
            <person name="Goodwin L."/>
            <person name="Chen A."/>
            <person name="Palaniappan K."/>
            <person name="Land M."/>
            <person name="Hauser L."/>
            <person name="Ngatchou-Djao O.D."/>
            <person name="Rohde M."/>
            <person name="Pukall R."/>
            <person name="Spring S."/>
            <person name="Abt B."/>
            <person name="Goker M."/>
            <person name="Detter J.C."/>
            <person name="Woyke T."/>
            <person name="Bristow J."/>
            <person name="Markowitz V."/>
            <person name="Hugenholtz P."/>
            <person name="Eisen J.A."/>
            <person name="Kyrpides N.C."/>
            <person name="Klenk H.P."/>
            <person name="Lapidus A."/>
        </authorList>
    </citation>
    <scope>NUCLEOTIDE SEQUENCE [LARGE SCALE GENOMIC DNA]</scope>
    <source>
        <strain evidence="5">DSM 15567 / CIP 107919 / 50-1 BON</strain>
    </source>
</reference>
<feature type="region of interest" description="Disordered" evidence="2">
    <location>
        <begin position="28"/>
        <end position="53"/>
    </location>
</feature>
<dbReference type="RefSeq" id="WP_013781968.1">
    <property type="nucleotide sequence ID" value="NC_015520.1"/>
</dbReference>
<evidence type="ECO:0000256" key="3">
    <source>
        <dbReference type="SAM" id="SignalP"/>
    </source>
</evidence>
<dbReference type="PANTHER" id="PTHR43649:SF33">
    <property type="entry name" value="POLYGALACTURONAN_RHAMNOGALACTURONAN-BINDING PROTEIN YTCQ"/>
    <property type="match status" value="1"/>
</dbReference>
<sequence length="571" mass="64625">MRKKKLFSLLAAILIFAVLVVGCGTSNTSNDSSDNSATNDSDKASSSDSSSDGTLEPYTFTHYFNYDYWGIKPWAQDEVSKTLKEKFNVTVEFQKPDSDPQAKLNVMISSGDLPDSIMMDRGADNIKMARLGLLQPLEPFMEKNPNMQQNLLPNTIDMLKIDGKLYGIPNWPRTAATGGNNVWIYDKKLYEAAGSPKLETFDDLYNYAKKIKSDVPKTADGAPTIPFITDYTPDGNMLAGAFYRSFGGVLTNGWYTVLDKKYQFVFKDPVFKQASMEINKWWREGLISETQFTDTKDQILEKIVAGRTALLYYDHSQDSTNRFRRILKEKYPDDSYEIVQPNPFPPANGLSPSDIYGDIDTSVGWNVTCITKNAKNPQRIFDLWTYFYTPEAAVLQMYGPKGELWDETKTSEDGLPIPILKKPESEFTSDEMNRLGLWFWMIPGHSDHIDKIKFAVNDMQPPEKQDWVISTQAHILTPTKVLSDEFTGIADVVDPQSNEGIQRTLIDNYIKENYPKVLMAKSQAEAEAAYNEIVAFADKNGLSKIEEIYDKKYQENVSKVGTVLTKGRYSK</sequence>
<organism evidence="4 5">
    <name type="scientific">Mahella australiensis (strain DSM 15567 / CIP 107919 / 50-1 BON)</name>
    <dbReference type="NCBI Taxonomy" id="697281"/>
    <lineage>
        <taxon>Bacteria</taxon>
        <taxon>Bacillati</taxon>
        <taxon>Bacillota</taxon>
        <taxon>Clostridia</taxon>
        <taxon>Thermoanaerobacterales</taxon>
        <taxon>Thermoanaerobacterales Family IV. Incertae Sedis</taxon>
        <taxon>Mahella</taxon>
    </lineage>
</organism>
<dbReference type="PROSITE" id="PS51257">
    <property type="entry name" value="PROKAR_LIPOPROTEIN"/>
    <property type="match status" value="1"/>
</dbReference>
<dbReference type="KEGG" id="mas:Mahau_2378"/>
<dbReference type="SUPFAM" id="SSF53850">
    <property type="entry name" value="Periplasmic binding protein-like II"/>
    <property type="match status" value="1"/>
</dbReference>
<feature type="chain" id="PRO_5039507511" evidence="3">
    <location>
        <begin position="24"/>
        <end position="571"/>
    </location>
</feature>
<name>F3ZWD3_MAHA5</name>
<dbReference type="AlphaFoldDB" id="F3ZWD3"/>
<protein>
    <submittedName>
        <fullName evidence="4">Extracellular solute-binding protein family 1</fullName>
    </submittedName>
</protein>
<evidence type="ECO:0000256" key="2">
    <source>
        <dbReference type="SAM" id="MobiDB-lite"/>
    </source>
</evidence>
<accession>F3ZWD3</accession>
<dbReference type="eggNOG" id="COG1653">
    <property type="taxonomic scope" value="Bacteria"/>
</dbReference>
<dbReference type="EMBL" id="CP002360">
    <property type="protein sequence ID" value="AEE97542.1"/>
    <property type="molecule type" value="Genomic_DNA"/>
</dbReference>
<proteinExistence type="predicted"/>
<reference evidence="5" key="1">
    <citation type="submission" date="2010-11" db="EMBL/GenBank/DDBJ databases">
        <title>The complete genome of Mahella australiensis DSM 15567.</title>
        <authorList>
            <consortium name="US DOE Joint Genome Institute (JGI-PGF)"/>
            <person name="Lucas S."/>
            <person name="Copeland A."/>
            <person name="Lapidus A."/>
            <person name="Bruce D."/>
            <person name="Goodwin L."/>
            <person name="Pitluck S."/>
            <person name="Kyrpides N."/>
            <person name="Mavromatis K."/>
            <person name="Pagani I."/>
            <person name="Ivanova N."/>
            <person name="Teshima H."/>
            <person name="Brettin T."/>
            <person name="Detter J.C."/>
            <person name="Han C."/>
            <person name="Tapia R."/>
            <person name="Land M."/>
            <person name="Hauser L."/>
            <person name="Markowitz V."/>
            <person name="Cheng J.-F."/>
            <person name="Hugenholtz P."/>
            <person name="Woyke T."/>
            <person name="Wu D."/>
            <person name="Spring S."/>
            <person name="Pukall R."/>
            <person name="Steenblock K."/>
            <person name="Schneider S."/>
            <person name="Klenk H.-P."/>
            <person name="Eisen J.A."/>
        </authorList>
    </citation>
    <scope>NUCLEOTIDE SEQUENCE [LARGE SCALE GENOMIC DNA]</scope>
    <source>
        <strain evidence="5">DSM 15567 / CIP 107919 / 50-1 BON</strain>
    </source>
</reference>
<evidence type="ECO:0000313" key="4">
    <source>
        <dbReference type="EMBL" id="AEE97542.1"/>
    </source>
</evidence>
<gene>
    <name evidence="4" type="ordered locus">Mahau_2378</name>
</gene>
<dbReference type="HOGENOM" id="CLU_477183_0_0_9"/>
<evidence type="ECO:0000313" key="5">
    <source>
        <dbReference type="Proteomes" id="UP000008457"/>
    </source>
</evidence>
<keyword evidence="1 3" id="KW-0732">Signal</keyword>
<keyword evidence="5" id="KW-1185">Reference proteome</keyword>
<dbReference type="STRING" id="697281.Mahau_2378"/>
<feature type="signal peptide" evidence="3">
    <location>
        <begin position="1"/>
        <end position="23"/>
    </location>
</feature>